<organism evidence="2 3">
    <name type="scientific">Phytophthora pseudosyringae</name>
    <dbReference type="NCBI Taxonomy" id="221518"/>
    <lineage>
        <taxon>Eukaryota</taxon>
        <taxon>Sar</taxon>
        <taxon>Stramenopiles</taxon>
        <taxon>Oomycota</taxon>
        <taxon>Peronosporomycetes</taxon>
        <taxon>Peronosporales</taxon>
        <taxon>Peronosporaceae</taxon>
        <taxon>Phytophthora</taxon>
    </lineage>
</organism>
<sequence length="364" mass="39715">MSSASAPPRPSSAGSAAAGADAKQSTSVPACASSSPLFADAPAVAETAVKRSEITAEEKLRVLAWHHANGCNQRRTAAHFQAQEPKFGRLNQGTVSRWLLSENKFKAQVRSHQPTVIRAKSVRHPQVERCLALWLDRMPLDQYYTLTGKKVKSMLEAMNLAKAAWLTVEVGAIEACWVQAQVLSNEMVDEGRWSEVVHSSIHVDNLLLVNPLQELQESLNALASESHKSQKNLVLHNAGDFVKLDLQNALGTSLSVPEIVTLARMDVGNSVHSSNDSTTTTITTCITGGKGADSTVHYLPSAELPGTNMALPQPSWMDPNDVLNSLLIMESHWRATEMELPSEVLDLLVLTRENLQQEFASRQN</sequence>
<name>A0A8T1WNT1_9STRA</name>
<reference evidence="2" key="1">
    <citation type="submission" date="2021-02" db="EMBL/GenBank/DDBJ databases">
        <authorList>
            <person name="Palmer J.M."/>
        </authorList>
    </citation>
    <scope>NUCLEOTIDE SEQUENCE</scope>
    <source>
        <strain evidence="2">SCRP734</strain>
    </source>
</reference>
<dbReference type="OrthoDB" id="2506894at2759"/>
<protein>
    <recommendedName>
        <fullName evidence="4">HTH CENPB-type domain-containing protein</fullName>
    </recommendedName>
</protein>
<feature type="region of interest" description="Disordered" evidence="1">
    <location>
        <begin position="1"/>
        <end position="23"/>
    </location>
</feature>
<proteinExistence type="predicted"/>
<evidence type="ECO:0008006" key="4">
    <source>
        <dbReference type="Google" id="ProtNLM"/>
    </source>
</evidence>
<evidence type="ECO:0000313" key="3">
    <source>
        <dbReference type="Proteomes" id="UP000694044"/>
    </source>
</evidence>
<keyword evidence="3" id="KW-1185">Reference proteome</keyword>
<accession>A0A8T1WNT1</accession>
<dbReference type="AlphaFoldDB" id="A0A8T1WNT1"/>
<evidence type="ECO:0000313" key="2">
    <source>
        <dbReference type="EMBL" id="KAG7393379.1"/>
    </source>
</evidence>
<dbReference type="Proteomes" id="UP000694044">
    <property type="component" value="Unassembled WGS sequence"/>
</dbReference>
<evidence type="ECO:0000256" key="1">
    <source>
        <dbReference type="SAM" id="MobiDB-lite"/>
    </source>
</evidence>
<dbReference type="EMBL" id="JAGDFM010000004">
    <property type="protein sequence ID" value="KAG7393379.1"/>
    <property type="molecule type" value="Genomic_DNA"/>
</dbReference>
<gene>
    <name evidence="2" type="ORF">PHYPSEUDO_009583</name>
</gene>
<comment type="caution">
    <text evidence="2">The sequence shown here is derived from an EMBL/GenBank/DDBJ whole genome shotgun (WGS) entry which is preliminary data.</text>
</comment>